<proteinExistence type="predicted"/>
<feature type="region of interest" description="Disordered" evidence="1">
    <location>
        <begin position="65"/>
        <end position="111"/>
    </location>
</feature>
<evidence type="ECO:0000256" key="1">
    <source>
        <dbReference type="SAM" id="MobiDB-lite"/>
    </source>
</evidence>
<name>A0A8C7BDC8_NEOVI</name>
<dbReference type="Proteomes" id="UP000694425">
    <property type="component" value="Unplaced"/>
</dbReference>
<organism evidence="2 3">
    <name type="scientific">Neovison vison</name>
    <name type="common">American mink</name>
    <name type="synonym">Mustela vison</name>
    <dbReference type="NCBI Taxonomy" id="452646"/>
    <lineage>
        <taxon>Eukaryota</taxon>
        <taxon>Metazoa</taxon>
        <taxon>Chordata</taxon>
        <taxon>Craniata</taxon>
        <taxon>Vertebrata</taxon>
        <taxon>Euteleostomi</taxon>
        <taxon>Mammalia</taxon>
        <taxon>Eutheria</taxon>
        <taxon>Laurasiatheria</taxon>
        <taxon>Carnivora</taxon>
        <taxon>Caniformia</taxon>
        <taxon>Musteloidea</taxon>
        <taxon>Mustelidae</taxon>
        <taxon>Mustelinae</taxon>
        <taxon>Neogale</taxon>
    </lineage>
</organism>
<dbReference type="AlphaFoldDB" id="A0A8C7BDC8"/>
<dbReference type="Ensembl" id="ENSNVIT00000022040.1">
    <property type="protein sequence ID" value="ENSNVIP00000018888.1"/>
    <property type="gene ID" value="ENSNVIG00000014808.1"/>
</dbReference>
<reference evidence="2" key="1">
    <citation type="submission" date="2025-08" db="UniProtKB">
        <authorList>
            <consortium name="Ensembl"/>
        </authorList>
    </citation>
    <scope>IDENTIFICATION</scope>
</reference>
<feature type="compositionally biased region" description="Low complexity" evidence="1">
    <location>
        <begin position="85"/>
        <end position="104"/>
    </location>
</feature>
<protein>
    <submittedName>
        <fullName evidence="2">Uncharacterized protein</fullName>
    </submittedName>
</protein>
<dbReference type="GeneTree" id="ENSGT01150000289230"/>
<evidence type="ECO:0000313" key="2">
    <source>
        <dbReference type="Ensembl" id="ENSNVIP00000018888.1"/>
    </source>
</evidence>
<accession>A0A8C7BDC8</accession>
<evidence type="ECO:0000313" key="3">
    <source>
        <dbReference type="Proteomes" id="UP000694425"/>
    </source>
</evidence>
<keyword evidence="3" id="KW-1185">Reference proteome</keyword>
<sequence>MQEQPPCLYKKVTSCSIAGFSCGALIPPPRNLPRAPHPVMMPAPKMGAPAMMSVIGPHLPGIMPVGPAPGMRPSTEGHMPMMSAPLPTVMRPPTRPMTPACPMRVPHPART</sequence>
<reference evidence="2" key="2">
    <citation type="submission" date="2025-09" db="UniProtKB">
        <authorList>
            <consortium name="Ensembl"/>
        </authorList>
    </citation>
    <scope>IDENTIFICATION</scope>
</reference>